<keyword evidence="7" id="KW-1185">Reference proteome</keyword>
<dbReference type="PANTHER" id="PTHR24366">
    <property type="entry name" value="IG(IMMUNOGLOBULIN) AND LRR(LEUCINE RICH REPEAT) DOMAINS"/>
    <property type="match status" value="1"/>
</dbReference>
<protein>
    <submittedName>
        <fullName evidence="6">Uncharacterized protein</fullName>
    </submittedName>
</protein>
<dbReference type="SMART" id="SM00369">
    <property type="entry name" value="LRR_TYP"/>
    <property type="match status" value="11"/>
</dbReference>
<gene>
    <name evidence="6" type="ORF">niasHS_005794</name>
</gene>
<keyword evidence="2" id="KW-0677">Repeat</keyword>
<dbReference type="AlphaFoldDB" id="A0ABD2JZG3"/>
<feature type="compositionally biased region" description="Basic and acidic residues" evidence="3">
    <location>
        <begin position="713"/>
        <end position="735"/>
    </location>
</feature>
<keyword evidence="4" id="KW-1133">Transmembrane helix</keyword>
<feature type="compositionally biased region" description="Acidic residues" evidence="3">
    <location>
        <begin position="517"/>
        <end position="530"/>
    </location>
</feature>
<evidence type="ECO:0000256" key="5">
    <source>
        <dbReference type="SAM" id="SignalP"/>
    </source>
</evidence>
<evidence type="ECO:0000256" key="1">
    <source>
        <dbReference type="ARBA" id="ARBA00022614"/>
    </source>
</evidence>
<dbReference type="InterPro" id="IPR003591">
    <property type="entry name" value="Leu-rich_rpt_typical-subtyp"/>
</dbReference>
<evidence type="ECO:0000313" key="7">
    <source>
        <dbReference type="Proteomes" id="UP001620645"/>
    </source>
</evidence>
<dbReference type="Proteomes" id="UP001620645">
    <property type="component" value="Unassembled WGS sequence"/>
</dbReference>
<reference evidence="6 7" key="1">
    <citation type="submission" date="2024-10" db="EMBL/GenBank/DDBJ databases">
        <authorList>
            <person name="Kim D."/>
        </authorList>
    </citation>
    <scope>NUCLEOTIDE SEQUENCE [LARGE SCALE GENOMIC DNA]</scope>
    <source>
        <strain evidence="6">Taebaek</strain>
    </source>
</reference>
<dbReference type="SMART" id="SM00365">
    <property type="entry name" value="LRR_SD22"/>
    <property type="match status" value="5"/>
</dbReference>
<feature type="chain" id="PRO_5044826604" evidence="5">
    <location>
        <begin position="30"/>
        <end position="882"/>
    </location>
</feature>
<keyword evidence="4" id="KW-0812">Transmembrane</keyword>
<keyword evidence="1" id="KW-0433">Leucine-rich repeat</keyword>
<dbReference type="InterPro" id="IPR001611">
    <property type="entry name" value="Leu-rich_rpt"/>
</dbReference>
<keyword evidence="4" id="KW-0472">Membrane</keyword>
<feature type="region of interest" description="Disordered" evidence="3">
    <location>
        <begin position="650"/>
        <end position="685"/>
    </location>
</feature>
<feature type="transmembrane region" description="Helical" evidence="4">
    <location>
        <begin position="756"/>
        <end position="779"/>
    </location>
</feature>
<dbReference type="Pfam" id="PF13855">
    <property type="entry name" value="LRR_8"/>
    <property type="match status" value="3"/>
</dbReference>
<accession>A0ABD2JZG3</accession>
<organism evidence="6 7">
    <name type="scientific">Heterodera schachtii</name>
    <name type="common">Sugarbeet cyst nematode worm</name>
    <name type="synonym">Tylenchus schachtii</name>
    <dbReference type="NCBI Taxonomy" id="97005"/>
    <lineage>
        <taxon>Eukaryota</taxon>
        <taxon>Metazoa</taxon>
        <taxon>Ecdysozoa</taxon>
        <taxon>Nematoda</taxon>
        <taxon>Chromadorea</taxon>
        <taxon>Rhabditida</taxon>
        <taxon>Tylenchina</taxon>
        <taxon>Tylenchomorpha</taxon>
        <taxon>Tylenchoidea</taxon>
        <taxon>Heteroderidae</taxon>
        <taxon>Heteroderinae</taxon>
        <taxon>Heterodera</taxon>
    </lineage>
</organism>
<dbReference type="InterPro" id="IPR032675">
    <property type="entry name" value="LRR_dom_sf"/>
</dbReference>
<feature type="region of interest" description="Disordered" evidence="3">
    <location>
        <begin position="511"/>
        <end position="548"/>
    </location>
</feature>
<keyword evidence="5" id="KW-0732">Signal</keyword>
<comment type="caution">
    <text evidence="6">The sequence shown here is derived from an EMBL/GenBank/DDBJ whole genome shotgun (WGS) entry which is preliminary data.</text>
</comment>
<feature type="compositionally biased region" description="Polar residues" evidence="3">
    <location>
        <begin position="738"/>
        <end position="747"/>
    </location>
</feature>
<dbReference type="SUPFAM" id="SSF52058">
    <property type="entry name" value="L domain-like"/>
    <property type="match status" value="2"/>
</dbReference>
<feature type="compositionally biased region" description="Polar residues" evidence="3">
    <location>
        <begin position="534"/>
        <end position="548"/>
    </location>
</feature>
<feature type="signal peptide" evidence="5">
    <location>
        <begin position="1"/>
        <end position="29"/>
    </location>
</feature>
<evidence type="ECO:0000256" key="2">
    <source>
        <dbReference type="ARBA" id="ARBA00022737"/>
    </source>
</evidence>
<feature type="region of interest" description="Disordered" evidence="3">
    <location>
        <begin position="834"/>
        <end position="856"/>
    </location>
</feature>
<evidence type="ECO:0000313" key="6">
    <source>
        <dbReference type="EMBL" id="KAL3096035.1"/>
    </source>
</evidence>
<dbReference type="Gene3D" id="3.80.10.10">
    <property type="entry name" value="Ribonuclease Inhibitor"/>
    <property type="match status" value="2"/>
</dbReference>
<evidence type="ECO:0000256" key="4">
    <source>
        <dbReference type="SAM" id="Phobius"/>
    </source>
</evidence>
<dbReference type="PROSITE" id="PS51450">
    <property type="entry name" value="LRR"/>
    <property type="match status" value="4"/>
</dbReference>
<dbReference type="PANTHER" id="PTHR24366:SF96">
    <property type="entry name" value="LEUCINE RICH REPEAT CONTAINING 53"/>
    <property type="match status" value="1"/>
</dbReference>
<sequence>MKSSLFSLRPFYLTFSLLFLSSKFQLQNACPFQVRAFCACIDHVDGVQLNCTVPAEGAANESGQIGKMKSGKQQQNENGATQMMELLRNSQAHLGLLKVLTIHSTPIKTLSNNYFAGLYIRRLELINCEIELLEKGAFGGLENVLQELAINGNRIKEMMPETIAGFHSLVRLDLSNNSIEELKAEHSLPRLPKLTDIDLSHNRISAVHKTFFDGVKGTVQTINLGHNVIEEVPASAIRGFRMLMALHLHNNLLNGILPALSFMNLPVLSLLNLAGNQLSAMHRQAFLNAPMLRYLYLSANRLTQILPFQLSSFERLEMLDLSNNWVEVLGNDSFAGLPSLRQLYLGENHIRSIEPFAFSQNSSIAVLILEQNWMSEVTKDNFRPLKQLQQLSLKNNKLRSVDVAAFQANPSLVMLDLSRNELIDLSPGTFLSQLNLLLVDLSFNKIVRTPFGAFGRRIATVLLQENPLVCVEQIHMLQQGNGVFIPNSEDKICGKDSTISTTKSTTVSEIESLSADQIEDNASEETEAAEESAFVQQQSTTPPKGSTDQFAETIETTINGHEMGKMPNIRPIQIGHKQRQKSLTATTDTVIGEMTDAPSSTTVDPRNDPAVIYPHPVPFLATGPKLHTAHSINSEENGSNSMLTLPPNIVMAGGGEEEQSLSRPTEDENEAAKKGEKENGQNFANISQLTKENGEDGQKWEEFELRTNNGSNEMERNSAEIIGEEGKFSEGKAEEESTMNMGNSRQKSMGKPLPTAVIAICLGTVGVVMFAVFVGMCVAKKRQIRSFSAGRASDIHSLQHSPNSNAYMSAAVAARAAQLNGMIYSATPLGDSGGTMPRGGAVPRSRSNSANGAALPMSRITPSQEDIYGWIYSQHAYNAYAK</sequence>
<proteinExistence type="predicted"/>
<feature type="region of interest" description="Disordered" evidence="3">
    <location>
        <begin position="705"/>
        <end position="750"/>
    </location>
</feature>
<feature type="compositionally biased region" description="Basic and acidic residues" evidence="3">
    <location>
        <begin position="664"/>
        <end position="679"/>
    </location>
</feature>
<name>A0ABD2JZG3_HETSC</name>
<evidence type="ECO:0000256" key="3">
    <source>
        <dbReference type="SAM" id="MobiDB-lite"/>
    </source>
</evidence>
<dbReference type="EMBL" id="JBICCN010000078">
    <property type="protein sequence ID" value="KAL3096035.1"/>
    <property type="molecule type" value="Genomic_DNA"/>
</dbReference>